<name>A0A1U9K8B0_9BACL</name>
<dbReference type="AlphaFoldDB" id="A0A1U9K8B0"/>
<evidence type="ECO:0000313" key="1">
    <source>
        <dbReference type="EMBL" id="AQS56299.1"/>
    </source>
</evidence>
<dbReference type="EMBL" id="CP019699">
    <property type="protein sequence ID" value="AQS56299.1"/>
    <property type="molecule type" value="Genomic_DNA"/>
</dbReference>
<sequence length="279" mass="31499">MARAFTEYGRLKKVLVCRPEFLNIETPINVIAEKHQHTLDVEQACKEHDEFVAAFRAHDVDVLLAETHPRFPYEVNTRDLGVATQKGIVFGRFYSPMRWGEHRLAERTLSNHRIPVFHKMTLGNFEGGDFMYIDDSAAAVGTGIRTDSLGLQALSLALSDLDLELISVDFDEEYLHLDMICNVIGEKVAIVCLEALPDAFVQVLRDKKFELISVSREDVFLHACNLLNIGDDTVLSHRQAQKVNEQLKSLGFHVVELHLNEILKSGGGPRCMSFPVERL</sequence>
<dbReference type="Gene3D" id="3.75.10.10">
    <property type="entry name" value="L-arginine/glycine Amidinotransferase, Chain A"/>
    <property type="match status" value="1"/>
</dbReference>
<dbReference type="Pfam" id="PF19420">
    <property type="entry name" value="DDAH_eukar"/>
    <property type="match status" value="1"/>
</dbReference>
<proteinExistence type="predicted"/>
<evidence type="ECO:0000313" key="2">
    <source>
        <dbReference type="Proteomes" id="UP000188603"/>
    </source>
</evidence>
<dbReference type="SUPFAM" id="SSF55909">
    <property type="entry name" value="Pentein"/>
    <property type="match status" value="1"/>
</dbReference>
<gene>
    <name evidence="1" type="ORF">B0W44_11525</name>
</gene>
<dbReference type="PANTHER" id="PTHR47271:SF2">
    <property type="entry name" value="ARGININE DEIMINASE"/>
    <property type="match status" value="1"/>
</dbReference>
<dbReference type="RefSeq" id="WP_169835548.1">
    <property type="nucleotide sequence ID" value="NZ_CP019699.1"/>
</dbReference>
<accession>A0A1U9K8B0</accession>
<organism evidence="1 2">
    <name type="scientific">Novibacillus thermophilus</name>
    <dbReference type="NCBI Taxonomy" id="1471761"/>
    <lineage>
        <taxon>Bacteria</taxon>
        <taxon>Bacillati</taxon>
        <taxon>Bacillota</taxon>
        <taxon>Bacilli</taxon>
        <taxon>Bacillales</taxon>
        <taxon>Thermoactinomycetaceae</taxon>
        <taxon>Novibacillus</taxon>
    </lineage>
</organism>
<dbReference type="GO" id="GO:0016990">
    <property type="term" value="F:arginine deiminase activity"/>
    <property type="evidence" value="ECO:0007669"/>
    <property type="project" value="TreeGrafter"/>
</dbReference>
<dbReference type="KEGG" id="ntr:B0W44_11525"/>
<dbReference type="GO" id="GO:0019546">
    <property type="term" value="P:L-arginine deiminase pathway"/>
    <property type="evidence" value="ECO:0007669"/>
    <property type="project" value="TreeGrafter"/>
</dbReference>
<keyword evidence="2" id="KW-1185">Reference proteome</keyword>
<dbReference type="PANTHER" id="PTHR47271">
    <property type="entry name" value="ARGININE DEIMINASE"/>
    <property type="match status" value="1"/>
</dbReference>
<dbReference type="STRING" id="1471761.B0W44_11525"/>
<evidence type="ECO:0008006" key="3">
    <source>
        <dbReference type="Google" id="ProtNLM"/>
    </source>
</evidence>
<protein>
    <recommendedName>
        <fullName evidence="3">Nitrate reductase</fullName>
    </recommendedName>
</protein>
<reference evidence="1 2" key="1">
    <citation type="journal article" date="2015" name="Int. J. Syst. Evol. Microbiol.">
        <title>Novibacillus thermophilus gen. nov., sp. nov., a Gram-staining-negative and moderately thermophilic member of the family Thermoactinomycetaceae.</title>
        <authorList>
            <person name="Yang G."/>
            <person name="Chen J."/>
            <person name="Zhou S."/>
        </authorList>
    </citation>
    <scope>NUCLEOTIDE SEQUENCE [LARGE SCALE GENOMIC DNA]</scope>
    <source>
        <strain evidence="1 2">SG-1</strain>
    </source>
</reference>
<dbReference type="Proteomes" id="UP000188603">
    <property type="component" value="Chromosome"/>
</dbReference>